<name>A0A2J6SW84_9HELO</name>
<gene>
    <name evidence="2" type="ORF">K444DRAFT_617464</name>
</gene>
<dbReference type="RefSeq" id="XP_024731933.1">
    <property type="nucleotide sequence ID" value="XM_024881134.1"/>
</dbReference>
<accession>A0A2J6SW84</accession>
<organism evidence="2 3">
    <name type="scientific">Hyaloscypha bicolor E</name>
    <dbReference type="NCBI Taxonomy" id="1095630"/>
    <lineage>
        <taxon>Eukaryota</taxon>
        <taxon>Fungi</taxon>
        <taxon>Dikarya</taxon>
        <taxon>Ascomycota</taxon>
        <taxon>Pezizomycotina</taxon>
        <taxon>Leotiomycetes</taxon>
        <taxon>Helotiales</taxon>
        <taxon>Hyaloscyphaceae</taxon>
        <taxon>Hyaloscypha</taxon>
        <taxon>Hyaloscypha bicolor</taxon>
    </lineage>
</organism>
<dbReference type="Proteomes" id="UP000235371">
    <property type="component" value="Unassembled WGS sequence"/>
</dbReference>
<evidence type="ECO:0000313" key="2">
    <source>
        <dbReference type="EMBL" id="PMD55029.1"/>
    </source>
</evidence>
<evidence type="ECO:0000313" key="3">
    <source>
        <dbReference type="Proteomes" id="UP000235371"/>
    </source>
</evidence>
<keyword evidence="3" id="KW-1185">Reference proteome</keyword>
<dbReference type="EMBL" id="KZ613856">
    <property type="protein sequence ID" value="PMD55029.1"/>
    <property type="molecule type" value="Genomic_DNA"/>
</dbReference>
<reference evidence="2 3" key="1">
    <citation type="submission" date="2016-04" db="EMBL/GenBank/DDBJ databases">
        <title>A degradative enzymes factory behind the ericoid mycorrhizal symbiosis.</title>
        <authorList>
            <consortium name="DOE Joint Genome Institute"/>
            <person name="Martino E."/>
            <person name="Morin E."/>
            <person name="Grelet G."/>
            <person name="Kuo A."/>
            <person name="Kohler A."/>
            <person name="Daghino S."/>
            <person name="Barry K."/>
            <person name="Choi C."/>
            <person name="Cichocki N."/>
            <person name="Clum A."/>
            <person name="Copeland A."/>
            <person name="Hainaut M."/>
            <person name="Haridas S."/>
            <person name="Labutti K."/>
            <person name="Lindquist E."/>
            <person name="Lipzen A."/>
            <person name="Khouja H.-R."/>
            <person name="Murat C."/>
            <person name="Ohm R."/>
            <person name="Olson A."/>
            <person name="Spatafora J."/>
            <person name="Veneault-Fourrey C."/>
            <person name="Henrissat B."/>
            <person name="Grigoriev I."/>
            <person name="Martin F."/>
            <person name="Perotto S."/>
        </authorList>
    </citation>
    <scope>NUCLEOTIDE SEQUENCE [LARGE SCALE GENOMIC DNA]</scope>
    <source>
        <strain evidence="2 3">E</strain>
    </source>
</reference>
<dbReference type="AlphaFoldDB" id="A0A2J6SW84"/>
<protein>
    <submittedName>
        <fullName evidence="2">Uncharacterized protein</fullName>
    </submittedName>
</protein>
<evidence type="ECO:0000256" key="1">
    <source>
        <dbReference type="SAM" id="MobiDB-lite"/>
    </source>
</evidence>
<proteinExistence type="predicted"/>
<sequence length="84" mass="9254">MMTQPSKFSSKGKDDSSIDSSDEAYQYTALPTRHTVRLMKLHSSDSGDVVPKLQMVELESVPSYEAISYVTQTSKSASHAKRVA</sequence>
<feature type="region of interest" description="Disordered" evidence="1">
    <location>
        <begin position="1"/>
        <end position="26"/>
    </location>
</feature>
<dbReference type="GeneID" id="36589211"/>
<dbReference type="InParanoid" id="A0A2J6SW84"/>